<dbReference type="AlphaFoldDB" id="A0A0E0Q9E3"/>
<dbReference type="EnsemblPlants" id="ORUFI07G18020.1">
    <property type="protein sequence ID" value="ORUFI07G18020.1"/>
    <property type="gene ID" value="ORUFI07G18020"/>
</dbReference>
<sequence>MGSIAPVHRLRGTDSVPQASCAGPARSRISVPRDRLGFRSRIPSLRFVLAPVHPFSGLGIFL</sequence>
<name>A0A0E0Q9E3_ORYRU</name>
<proteinExistence type="predicted"/>
<protein>
    <submittedName>
        <fullName evidence="2">Uncharacterized protein</fullName>
    </submittedName>
</protein>
<dbReference type="Proteomes" id="UP000008022">
    <property type="component" value="Unassembled WGS sequence"/>
</dbReference>
<organism evidence="2 3">
    <name type="scientific">Oryza rufipogon</name>
    <name type="common">Brownbeard rice</name>
    <name type="synonym">Asian wild rice</name>
    <dbReference type="NCBI Taxonomy" id="4529"/>
    <lineage>
        <taxon>Eukaryota</taxon>
        <taxon>Viridiplantae</taxon>
        <taxon>Streptophyta</taxon>
        <taxon>Embryophyta</taxon>
        <taxon>Tracheophyta</taxon>
        <taxon>Spermatophyta</taxon>
        <taxon>Magnoliopsida</taxon>
        <taxon>Liliopsida</taxon>
        <taxon>Poales</taxon>
        <taxon>Poaceae</taxon>
        <taxon>BOP clade</taxon>
        <taxon>Oryzoideae</taxon>
        <taxon>Oryzeae</taxon>
        <taxon>Oryzinae</taxon>
        <taxon>Oryza</taxon>
    </lineage>
</organism>
<evidence type="ECO:0000256" key="1">
    <source>
        <dbReference type="SAM" id="MobiDB-lite"/>
    </source>
</evidence>
<reference evidence="2" key="2">
    <citation type="submission" date="2015-06" db="UniProtKB">
        <authorList>
            <consortium name="EnsemblPlants"/>
        </authorList>
    </citation>
    <scope>IDENTIFICATION</scope>
</reference>
<evidence type="ECO:0000313" key="2">
    <source>
        <dbReference type="EnsemblPlants" id="ORUFI07G18020.1"/>
    </source>
</evidence>
<keyword evidence="3" id="KW-1185">Reference proteome</keyword>
<dbReference type="HOGENOM" id="CLU_2908142_0_0_1"/>
<dbReference type="Gramene" id="ORUFI07G18020.1">
    <property type="protein sequence ID" value="ORUFI07G18020.1"/>
    <property type="gene ID" value="ORUFI07G18020"/>
</dbReference>
<reference evidence="3" key="1">
    <citation type="submission" date="2013-06" db="EMBL/GenBank/DDBJ databases">
        <authorList>
            <person name="Zhao Q."/>
        </authorList>
    </citation>
    <scope>NUCLEOTIDE SEQUENCE</scope>
    <source>
        <strain evidence="3">cv. W1943</strain>
    </source>
</reference>
<evidence type="ECO:0000313" key="3">
    <source>
        <dbReference type="Proteomes" id="UP000008022"/>
    </source>
</evidence>
<accession>A0A0E0Q9E3</accession>
<feature type="region of interest" description="Disordered" evidence="1">
    <location>
        <begin position="1"/>
        <end position="26"/>
    </location>
</feature>